<reference evidence="2 3" key="1">
    <citation type="submission" date="2016-11" db="EMBL/GenBank/DDBJ databases">
        <authorList>
            <person name="Jaros S."/>
            <person name="Januszkiewicz K."/>
            <person name="Wedrychowicz H."/>
        </authorList>
    </citation>
    <scope>NUCLEOTIDE SEQUENCE [LARGE SCALE GENOMIC DNA]</scope>
    <source>
        <strain evidence="2 3">DSM 26897</strain>
    </source>
</reference>
<sequence>MQFVAISDTHCRHHNLRLPPGDVLLHTGDITMRGLRSELLDFLLWFRLQPYKHKIFIGGNHDFCLEQIPAPQLACLIPEGVTYLNDAGVSIEGLQIWGSPVSPFHHGWAFNRHRGAHIRRHWQKIPDDTDILLTHTPPFGILDQIVTEKNNGDKDLLKRVLSIQPSIHVFGHIHEAYGQQRKGATRFYNASLMNEHYQLVNQPFSFQLNPKPVTGSA</sequence>
<dbReference type="PANTHER" id="PTHR12905">
    <property type="entry name" value="METALLOPHOSPHOESTERASE"/>
    <property type="match status" value="1"/>
</dbReference>
<dbReference type="PANTHER" id="PTHR12905:SF0">
    <property type="entry name" value="CALCINEURIN-LIKE PHOSPHOESTERASE DOMAIN-CONTAINING PROTEIN"/>
    <property type="match status" value="1"/>
</dbReference>
<dbReference type="CDD" id="cd07379">
    <property type="entry name" value="MPP_239FB"/>
    <property type="match status" value="1"/>
</dbReference>
<evidence type="ECO:0000313" key="3">
    <source>
        <dbReference type="Proteomes" id="UP000184368"/>
    </source>
</evidence>
<dbReference type="Gene3D" id="3.60.21.10">
    <property type="match status" value="1"/>
</dbReference>
<proteinExistence type="predicted"/>
<dbReference type="InterPro" id="IPR029052">
    <property type="entry name" value="Metallo-depent_PP-like"/>
</dbReference>
<dbReference type="InterPro" id="IPR051693">
    <property type="entry name" value="UPF0046_metallophosphoest"/>
</dbReference>
<organism evidence="2 3">
    <name type="scientific">Cnuella takakiae</name>
    <dbReference type="NCBI Taxonomy" id="1302690"/>
    <lineage>
        <taxon>Bacteria</taxon>
        <taxon>Pseudomonadati</taxon>
        <taxon>Bacteroidota</taxon>
        <taxon>Chitinophagia</taxon>
        <taxon>Chitinophagales</taxon>
        <taxon>Chitinophagaceae</taxon>
        <taxon>Cnuella</taxon>
    </lineage>
</organism>
<gene>
    <name evidence="2" type="ORF">SAMN05444008_102122</name>
</gene>
<name>A0A1M4V3J6_9BACT</name>
<feature type="domain" description="Calcineurin-like phosphoesterase" evidence="1">
    <location>
        <begin position="1"/>
        <end position="175"/>
    </location>
</feature>
<dbReference type="EMBL" id="FQUO01000002">
    <property type="protein sequence ID" value="SHE63473.1"/>
    <property type="molecule type" value="Genomic_DNA"/>
</dbReference>
<accession>A0A1M4V3J6</accession>
<dbReference type="Proteomes" id="UP000184368">
    <property type="component" value="Unassembled WGS sequence"/>
</dbReference>
<dbReference type="OrthoDB" id="332939at2"/>
<dbReference type="STRING" id="1302690.BUE76_13090"/>
<dbReference type="RefSeq" id="WP_073039726.1">
    <property type="nucleotide sequence ID" value="NZ_FQUO01000002.1"/>
</dbReference>
<protein>
    <submittedName>
        <fullName evidence="2">Predicted phosphoesterase</fullName>
    </submittedName>
</protein>
<dbReference type="SUPFAM" id="SSF56300">
    <property type="entry name" value="Metallo-dependent phosphatases"/>
    <property type="match status" value="1"/>
</dbReference>
<dbReference type="InterPro" id="IPR004843">
    <property type="entry name" value="Calcineurin-like_PHP"/>
</dbReference>
<dbReference type="GO" id="GO:0016787">
    <property type="term" value="F:hydrolase activity"/>
    <property type="evidence" value="ECO:0007669"/>
    <property type="project" value="InterPro"/>
</dbReference>
<keyword evidence="3" id="KW-1185">Reference proteome</keyword>
<evidence type="ECO:0000313" key="2">
    <source>
        <dbReference type="EMBL" id="SHE63473.1"/>
    </source>
</evidence>
<dbReference type="AlphaFoldDB" id="A0A1M4V3J6"/>
<evidence type="ECO:0000259" key="1">
    <source>
        <dbReference type="Pfam" id="PF00149"/>
    </source>
</evidence>
<dbReference type="Pfam" id="PF00149">
    <property type="entry name" value="Metallophos"/>
    <property type="match status" value="1"/>
</dbReference>